<accession>A0A0L7LMM3</accession>
<dbReference type="EMBL" id="JTDY01000577">
    <property type="protein sequence ID" value="KOB76609.1"/>
    <property type="molecule type" value="Genomic_DNA"/>
</dbReference>
<organism evidence="2 3">
    <name type="scientific">Operophtera brumata</name>
    <name type="common">Winter moth</name>
    <name type="synonym">Phalaena brumata</name>
    <dbReference type="NCBI Taxonomy" id="104452"/>
    <lineage>
        <taxon>Eukaryota</taxon>
        <taxon>Metazoa</taxon>
        <taxon>Ecdysozoa</taxon>
        <taxon>Arthropoda</taxon>
        <taxon>Hexapoda</taxon>
        <taxon>Insecta</taxon>
        <taxon>Pterygota</taxon>
        <taxon>Neoptera</taxon>
        <taxon>Endopterygota</taxon>
        <taxon>Lepidoptera</taxon>
        <taxon>Glossata</taxon>
        <taxon>Ditrysia</taxon>
        <taxon>Geometroidea</taxon>
        <taxon>Geometridae</taxon>
        <taxon>Larentiinae</taxon>
        <taxon>Operophtera</taxon>
    </lineage>
</organism>
<comment type="caution">
    <text evidence="2">The sequence shown here is derived from an EMBL/GenBank/DDBJ whole genome shotgun (WGS) entry which is preliminary data.</text>
</comment>
<feature type="non-terminal residue" evidence="2">
    <location>
        <position position="1"/>
    </location>
</feature>
<feature type="non-terminal residue" evidence="2">
    <location>
        <position position="74"/>
    </location>
</feature>
<proteinExistence type="predicted"/>
<keyword evidence="3" id="KW-1185">Reference proteome</keyword>
<reference evidence="2 3" key="1">
    <citation type="journal article" date="2015" name="Genome Biol. Evol.">
        <title>The genome of winter moth (Operophtera brumata) provides a genomic perspective on sexual dimorphism and phenology.</title>
        <authorList>
            <person name="Derks M.F."/>
            <person name="Smit S."/>
            <person name="Salis L."/>
            <person name="Schijlen E."/>
            <person name="Bossers A."/>
            <person name="Mateman C."/>
            <person name="Pijl A.S."/>
            <person name="de Ridder D."/>
            <person name="Groenen M.A."/>
            <person name="Visser M.E."/>
            <person name="Megens H.J."/>
        </authorList>
    </citation>
    <scope>NUCLEOTIDE SEQUENCE [LARGE SCALE GENOMIC DNA]</scope>
    <source>
        <strain evidence="2">WM2013NL</strain>
        <tissue evidence="2">Head and thorax</tissue>
    </source>
</reference>
<feature type="coiled-coil region" evidence="1">
    <location>
        <begin position="9"/>
        <end position="73"/>
    </location>
</feature>
<dbReference type="AlphaFoldDB" id="A0A0L7LMM3"/>
<dbReference type="Proteomes" id="UP000037510">
    <property type="component" value="Unassembled WGS sequence"/>
</dbReference>
<protein>
    <submittedName>
        <fullName evidence="2">Bicaudal D-related protein 1</fullName>
    </submittedName>
</protein>
<keyword evidence="1" id="KW-0175">Coiled coil</keyword>
<evidence type="ECO:0000256" key="1">
    <source>
        <dbReference type="SAM" id="Coils"/>
    </source>
</evidence>
<gene>
    <name evidence="2" type="ORF">OBRU01_05460</name>
</gene>
<name>A0A0L7LMM3_OPEBR</name>
<evidence type="ECO:0000313" key="2">
    <source>
        <dbReference type="EMBL" id="KOB76609.1"/>
    </source>
</evidence>
<sequence>RDEEKASLIAELTAQNSRLTTQLKESSATEANLIAQLEGLKDHDKRADLERRITSSMHDKDNLMQQLDEANDRI</sequence>
<evidence type="ECO:0000313" key="3">
    <source>
        <dbReference type="Proteomes" id="UP000037510"/>
    </source>
</evidence>